<dbReference type="InterPro" id="IPR057678">
    <property type="entry name" value="DUF7918"/>
</dbReference>
<keyword evidence="4" id="KW-1185">Reference proteome</keyword>
<dbReference type="OrthoDB" id="3364132at2759"/>
<evidence type="ECO:0000313" key="3">
    <source>
        <dbReference type="EMBL" id="QIW96858.1"/>
    </source>
</evidence>
<feature type="compositionally biased region" description="Polar residues" evidence="1">
    <location>
        <begin position="294"/>
        <end position="312"/>
    </location>
</feature>
<dbReference type="EMBL" id="CP051140">
    <property type="protein sequence ID" value="QIW96858.1"/>
    <property type="molecule type" value="Genomic_DNA"/>
</dbReference>
<gene>
    <name evidence="3" type="ORF">AMS68_002376</name>
</gene>
<accession>A0A6H0XQG8</accession>
<evidence type="ECO:0000256" key="1">
    <source>
        <dbReference type="SAM" id="MobiDB-lite"/>
    </source>
</evidence>
<evidence type="ECO:0000313" key="4">
    <source>
        <dbReference type="Proteomes" id="UP000503462"/>
    </source>
</evidence>
<organism evidence="3 4">
    <name type="scientific">Peltaster fructicola</name>
    <dbReference type="NCBI Taxonomy" id="286661"/>
    <lineage>
        <taxon>Eukaryota</taxon>
        <taxon>Fungi</taxon>
        <taxon>Dikarya</taxon>
        <taxon>Ascomycota</taxon>
        <taxon>Pezizomycotina</taxon>
        <taxon>Dothideomycetes</taxon>
        <taxon>Dothideomycetes incertae sedis</taxon>
        <taxon>Peltaster</taxon>
    </lineage>
</organism>
<name>A0A6H0XQG8_9PEZI</name>
<dbReference type="Pfam" id="PF25534">
    <property type="entry name" value="DUF7918"/>
    <property type="match status" value="1"/>
</dbReference>
<dbReference type="PANTHER" id="PTHR36223">
    <property type="entry name" value="BETA-LACTAMASE-TYPE TRANSPEPTIDASE FOLD DOMAIN CONTAINING PROTEIN"/>
    <property type="match status" value="1"/>
</dbReference>
<proteinExistence type="predicted"/>
<dbReference type="PANTHER" id="PTHR36223:SF1">
    <property type="entry name" value="TRANSCRIPTION ELONGATION FACTOR EAF N-TERMINAL DOMAIN-CONTAINING PROTEIN"/>
    <property type="match status" value="1"/>
</dbReference>
<dbReference type="Proteomes" id="UP000503462">
    <property type="component" value="Chromosome 2"/>
</dbReference>
<reference evidence="3 4" key="1">
    <citation type="journal article" date="2016" name="Sci. Rep.">
        <title>Peltaster fructicola genome reveals evolution from an invasive phytopathogen to an ectophytic parasite.</title>
        <authorList>
            <person name="Xu C."/>
            <person name="Chen H."/>
            <person name="Gleason M.L."/>
            <person name="Xu J.R."/>
            <person name="Liu H."/>
            <person name="Zhang R."/>
            <person name="Sun G."/>
        </authorList>
    </citation>
    <scope>NUCLEOTIDE SEQUENCE [LARGE SCALE GENOMIC DNA]</scope>
    <source>
        <strain evidence="3 4">LNHT1506</strain>
    </source>
</reference>
<protein>
    <recommendedName>
        <fullName evidence="2">DUF7918 domain-containing protein</fullName>
    </recommendedName>
</protein>
<evidence type="ECO:0000259" key="2">
    <source>
        <dbReference type="Pfam" id="PF25534"/>
    </source>
</evidence>
<feature type="domain" description="DUF7918" evidence="2">
    <location>
        <begin position="9"/>
        <end position="217"/>
    </location>
</feature>
<dbReference type="AlphaFoldDB" id="A0A6H0XQG8"/>
<sequence>MVEAAALDGFSVTVRSNGAALAEYEDMNLDNDDIVTSRYIKCETGNYFEIVIEFKPYVSMKSTAMCARIYVDNKWADSVITYRSELPHCRPYVSRGVLVSPTKMLRYQFSQLRQDDTATSVDAATVKGIGVITVTIEPVVVTGRSEDRHHDPTFITAVPEKALKGRAVSNVVSYKDPLVIAQRPIVKTQPAGPLAATINLHYRSEADLKALLVIPRSPSPVTAPLDPDALQDELTRLQEEVRTLRAQQDIKPVIKREHADEPLQSTKRARTCHQKVVLVLDDDDTFHEVPLMPTSESMTTDGSSQVESVDLT</sequence>
<feature type="region of interest" description="Disordered" evidence="1">
    <location>
        <begin position="291"/>
        <end position="312"/>
    </location>
</feature>